<keyword evidence="1" id="KW-0812">Transmembrane</keyword>
<evidence type="ECO:0000256" key="1">
    <source>
        <dbReference type="SAM" id="Phobius"/>
    </source>
</evidence>
<keyword evidence="1" id="KW-0472">Membrane</keyword>
<evidence type="ECO:0000313" key="3">
    <source>
        <dbReference type="Proteomes" id="UP000030988"/>
    </source>
</evidence>
<dbReference type="Proteomes" id="UP000030988">
    <property type="component" value="Unassembled WGS sequence"/>
</dbReference>
<protein>
    <recommendedName>
        <fullName evidence="4">DUF2637 domain-containing protein</fullName>
    </recommendedName>
</protein>
<dbReference type="STRING" id="1572751.PK98_02095"/>
<keyword evidence="3" id="KW-1185">Reference proteome</keyword>
<sequence>MAWRRAFRRAAIFAVLAGTLWLSLAVLAEAYGAGPPFYGRTTNMDKWASPWPWLAPIDLVAGVAVLLLARSGRRADS</sequence>
<gene>
    <name evidence="2" type="ORF">PK98_02095</name>
</gene>
<comment type="caution">
    <text evidence="2">The sequence shown here is derived from an EMBL/GenBank/DDBJ whole genome shotgun (WGS) entry which is preliminary data.</text>
</comment>
<dbReference type="AlphaFoldDB" id="A0A0B2BYY3"/>
<organism evidence="2 3">
    <name type="scientific">Croceibacterium mercuriale</name>
    <dbReference type="NCBI Taxonomy" id="1572751"/>
    <lineage>
        <taxon>Bacteria</taxon>
        <taxon>Pseudomonadati</taxon>
        <taxon>Pseudomonadota</taxon>
        <taxon>Alphaproteobacteria</taxon>
        <taxon>Sphingomonadales</taxon>
        <taxon>Erythrobacteraceae</taxon>
        <taxon>Croceibacterium</taxon>
    </lineage>
</organism>
<accession>A0A0B2BYY3</accession>
<dbReference type="EMBL" id="JTDN01000001">
    <property type="protein sequence ID" value="KHL26659.1"/>
    <property type="molecule type" value="Genomic_DNA"/>
</dbReference>
<name>A0A0B2BYY3_9SPHN</name>
<reference evidence="2 3" key="1">
    <citation type="submission" date="2014-11" db="EMBL/GenBank/DDBJ databases">
        <title>Draft genome sequence of Kirrobacter mercurialis.</title>
        <authorList>
            <person name="Coil D.A."/>
            <person name="Eisen J.A."/>
        </authorList>
    </citation>
    <scope>NUCLEOTIDE SEQUENCE [LARGE SCALE GENOMIC DNA]</scope>
    <source>
        <strain evidence="2 3">Coronado</strain>
    </source>
</reference>
<feature type="transmembrane region" description="Helical" evidence="1">
    <location>
        <begin position="51"/>
        <end position="69"/>
    </location>
</feature>
<proteinExistence type="predicted"/>
<keyword evidence="1" id="KW-1133">Transmembrane helix</keyword>
<evidence type="ECO:0000313" key="2">
    <source>
        <dbReference type="EMBL" id="KHL26659.1"/>
    </source>
</evidence>
<evidence type="ECO:0008006" key="4">
    <source>
        <dbReference type="Google" id="ProtNLM"/>
    </source>
</evidence>